<evidence type="ECO:0000259" key="1">
    <source>
        <dbReference type="Pfam" id="PF00085"/>
    </source>
</evidence>
<dbReference type="AlphaFoldDB" id="A0A061SGT9"/>
<protein>
    <submittedName>
        <fullName evidence="3">Thioredoxin (Allergen cop c 2)</fullName>
    </submittedName>
</protein>
<dbReference type="CDD" id="cd02947">
    <property type="entry name" value="TRX_family"/>
    <property type="match status" value="1"/>
</dbReference>
<dbReference type="Pfam" id="PF00085">
    <property type="entry name" value="Thioredoxin"/>
    <property type="match status" value="1"/>
</dbReference>
<dbReference type="SUPFAM" id="SSF52833">
    <property type="entry name" value="Thioredoxin-like"/>
    <property type="match status" value="1"/>
</dbReference>
<sequence length="83" mass="9164">MERHIARMALKYPNVCFAKYDCELEGNEELASELGVKELPTVIAFREGEQVRRFLGASAVGEIMGLAEVWDGRYAAEASNGAK</sequence>
<evidence type="ECO:0000313" key="3">
    <source>
        <dbReference type="EMBL" id="JAC82259.1"/>
    </source>
</evidence>
<gene>
    <name evidence="2" type="ORF">TSPGSL018_21116</name>
    <name evidence="3" type="ORF">TSPGSL018_6123</name>
</gene>
<feature type="domain" description="Thioredoxin" evidence="1">
    <location>
        <begin position="4"/>
        <end position="62"/>
    </location>
</feature>
<dbReference type="EMBL" id="GBEZ01002831">
    <property type="protein sequence ID" value="JAC82259.1"/>
    <property type="molecule type" value="Transcribed_RNA"/>
</dbReference>
<reference evidence="3" key="1">
    <citation type="submission" date="2014-05" db="EMBL/GenBank/DDBJ databases">
        <title>The transcriptome of the halophilic microalga Tetraselmis sp. GSL018 isolated from the Great Salt Lake, Utah.</title>
        <authorList>
            <person name="Jinkerson R.E."/>
            <person name="D'Adamo S."/>
            <person name="Posewitz M.C."/>
        </authorList>
    </citation>
    <scope>NUCLEOTIDE SEQUENCE</scope>
    <source>
        <strain evidence="3">GSL018</strain>
    </source>
</reference>
<dbReference type="InterPro" id="IPR013766">
    <property type="entry name" value="Thioredoxin_domain"/>
</dbReference>
<organism evidence="3">
    <name type="scientific">Tetraselmis sp. GSL018</name>
    <dbReference type="NCBI Taxonomy" id="582737"/>
    <lineage>
        <taxon>Eukaryota</taxon>
        <taxon>Viridiplantae</taxon>
        <taxon>Chlorophyta</taxon>
        <taxon>core chlorophytes</taxon>
        <taxon>Chlorodendrophyceae</taxon>
        <taxon>Chlorodendrales</taxon>
        <taxon>Chlorodendraceae</taxon>
        <taxon>Tetraselmis</taxon>
    </lineage>
</organism>
<dbReference type="EMBL" id="GBEZ01009476">
    <property type="protein sequence ID" value="JAC76116.1"/>
    <property type="molecule type" value="Transcribed_RNA"/>
</dbReference>
<accession>A0A061SGT9</accession>
<proteinExistence type="predicted"/>
<dbReference type="Gene3D" id="3.40.30.10">
    <property type="entry name" value="Glutaredoxin"/>
    <property type="match status" value="1"/>
</dbReference>
<dbReference type="InterPro" id="IPR036249">
    <property type="entry name" value="Thioredoxin-like_sf"/>
</dbReference>
<evidence type="ECO:0000313" key="2">
    <source>
        <dbReference type="EMBL" id="JAC76116.1"/>
    </source>
</evidence>
<name>A0A061SGT9_9CHLO</name>